<name>A0A9C5ZEB2_9MUSC</name>
<keyword evidence="2" id="KW-1185">Reference proteome</keyword>
<evidence type="ECO:0000256" key="1">
    <source>
        <dbReference type="SAM" id="MobiDB-lite"/>
    </source>
</evidence>
<sequence length="314" mass="36151">MWKSIGELNDLISGLKLTEKAILLRSSSDVGKFQLFCRAQFLLYTPVDEHIGTVPLEGITIVDAALIDDVKWFFKGVAKFAETLEYLLPSVVESKTYNQTFAETTRSTLLLGLRHLLVGIREISITFAENFKTEHIKQLQQLKHATELVRGTLNSIRLWFSHLRILMAHLFQLYNHYMPEVLLGKCVNHYLRTVYPHNYFYEYPVLLLLDMYNSIISQENAEPKVSQLIDNAANNNNKEQNDGDADKQGYLDDSPHGTNEKNSNTESLFNLSTVIDVDKYLIIERAADKHSFKICLKLYTVETVSRTLKNYFLY</sequence>
<dbReference type="RefSeq" id="XP_037894554.1">
    <property type="nucleotide sequence ID" value="XM_038038626.1"/>
</dbReference>
<dbReference type="GeneID" id="119640537"/>
<proteinExistence type="predicted"/>
<dbReference type="AlphaFoldDB" id="A0A9C5ZEB2"/>
<organism evidence="2 3">
    <name type="scientific">Glossina fuscipes</name>
    <dbReference type="NCBI Taxonomy" id="7396"/>
    <lineage>
        <taxon>Eukaryota</taxon>
        <taxon>Metazoa</taxon>
        <taxon>Ecdysozoa</taxon>
        <taxon>Arthropoda</taxon>
        <taxon>Hexapoda</taxon>
        <taxon>Insecta</taxon>
        <taxon>Pterygota</taxon>
        <taxon>Neoptera</taxon>
        <taxon>Endopterygota</taxon>
        <taxon>Diptera</taxon>
        <taxon>Brachycera</taxon>
        <taxon>Muscomorpha</taxon>
        <taxon>Hippoboscoidea</taxon>
        <taxon>Glossinidae</taxon>
        <taxon>Glossina</taxon>
    </lineage>
</organism>
<gene>
    <name evidence="3" type="primary">LOC119640537</name>
</gene>
<dbReference type="Proteomes" id="UP000092443">
    <property type="component" value="Unplaced"/>
</dbReference>
<dbReference type="KEGG" id="gfs:119640537"/>
<protein>
    <submittedName>
        <fullName evidence="3">Uncharacterized protein LOC119640537</fullName>
    </submittedName>
</protein>
<feature type="region of interest" description="Disordered" evidence="1">
    <location>
        <begin position="234"/>
        <end position="264"/>
    </location>
</feature>
<feature type="compositionally biased region" description="Basic and acidic residues" evidence="1">
    <location>
        <begin position="239"/>
        <end position="259"/>
    </location>
</feature>
<evidence type="ECO:0000313" key="3">
    <source>
        <dbReference type="RefSeq" id="XP_037894554.1"/>
    </source>
</evidence>
<evidence type="ECO:0000313" key="2">
    <source>
        <dbReference type="Proteomes" id="UP000092443"/>
    </source>
</evidence>
<reference evidence="3" key="1">
    <citation type="submission" date="2025-08" db="UniProtKB">
        <authorList>
            <consortium name="RefSeq"/>
        </authorList>
    </citation>
    <scope>IDENTIFICATION</scope>
    <source>
        <tissue evidence="3">Whole body pupa</tissue>
    </source>
</reference>
<accession>A0A9C5ZEB2</accession>